<keyword evidence="3" id="KW-1185">Reference proteome</keyword>
<proteinExistence type="predicted"/>
<name>A0ABD1LE50_9FABA</name>
<dbReference type="AlphaFoldDB" id="A0ABD1LE50"/>
<organism evidence="2 3">
    <name type="scientific">Flemingia macrophylla</name>
    <dbReference type="NCBI Taxonomy" id="520843"/>
    <lineage>
        <taxon>Eukaryota</taxon>
        <taxon>Viridiplantae</taxon>
        <taxon>Streptophyta</taxon>
        <taxon>Embryophyta</taxon>
        <taxon>Tracheophyta</taxon>
        <taxon>Spermatophyta</taxon>
        <taxon>Magnoliopsida</taxon>
        <taxon>eudicotyledons</taxon>
        <taxon>Gunneridae</taxon>
        <taxon>Pentapetalae</taxon>
        <taxon>rosids</taxon>
        <taxon>fabids</taxon>
        <taxon>Fabales</taxon>
        <taxon>Fabaceae</taxon>
        <taxon>Papilionoideae</taxon>
        <taxon>50 kb inversion clade</taxon>
        <taxon>NPAAA clade</taxon>
        <taxon>indigoferoid/millettioid clade</taxon>
        <taxon>Phaseoleae</taxon>
        <taxon>Flemingia</taxon>
    </lineage>
</organism>
<sequence>MSVLQFRAKLMVAVLITFLVMALEAPAILRSYVFGLGTGKALAESRKMNSGGESRFQRDSDKGEKLVNINISFRYRVRSLASNRRVPSPPPTPTRNRQKVQKITAKTFATPYSIPRHP</sequence>
<evidence type="ECO:0000313" key="2">
    <source>
        <dbReference type="EMBL" id="KAL2321787.1"/>
    </source>
</evidence>
<reference evidence="2 3" key="1">
    <citation type="submission" date="2024-08" db="EMBL/GenBank/DDBJ databases">
        <title>Insights into the chromosomal genome structure of Flemingia macrophylla.</title>
        <authorList>
            <person name="Ding Y."/>
            <person name="Zhao Y."/>
            <person name="Bi W."/>
            <person name="Wu M."/>
            <person name="Zhao G."/>
            <person name="Gong Y."/>
            <person name="Li W."/>
            <person name="Zhang P."/>
        </authorList>
    </citation>
    <scope>NUCLEOTIDE SEQUENCE [LARGE SCALE GENOMIC DNA]</scope>
    <source>
        <strain evidence="2">DYQJB</strain>
        <tissue evidence="2">Leaf</tissue>
    </source>
</reference>
<feature type="region of interest" description="Disordered" evidence="1">
    <location>
        <begin position="82"/>
        <end position="102"/>
    </location>
</feature>
<accession>A0ABD1LE50</accession>
<dbReference type="Proteomes" id="UP001603857">
    <property type="component" value="Unassembled WGS sequence"/>
</dbReference>
<evidence type="ECO:0000256" key="1">
    <source>
        <dbReference type="SAM" id="MobiDB-lite"/>
    </source>
</evidence>
<gene>
    <name evidence="2" type="ORF">Fmac_026166</name>
</gene>
<comment type="caution">
    <text evidence="2">The sequence shown here is derived from an EMBL/GenBank/DDBJ whole genome shotgun (WGS) entry which is preliminary data.</text>
</comment>
<protein>
    <submittedName>
        <fullName evidence="2">Uncharacterized protein</fullName>
    </submittedName>
</protein>
<dbReference type="EMBL" id="JBGMDY010000009">
    <property type="protein sequence ID" value="KAL2321787.1"/>
    <property type="molecule type" value="Genomic_DNA"/>
</dbReference>
<evidence type="ECO:0000313" key="3">
    <source>
        <dbReference type="Proteomes" id="UP001603857"/>
    </source>
</evidence>